<evidence type="ECO:0000313" key="6">
    <source>
        <dbReference type="Proteomes" id="UP001500967"/>
    </source>
</evidence>
<feature type="domain" description="ABC transporter" evidence="4">
    <location>
        <begin position="7"/>
        <end position="228"/>
    </location>
</feature>
<proteinExistence type="predicted"/>
<keyword evidence="6" id="KW-1185">Reference proteome</keyword>
<evidence type="ECO:0000256" key="3">
    <source>
        <dbReference type="ARBA" id="ARBA00022840"/>
    </source>
</evidence>
<dbReference type="Gene3D" id="3.40.50.300">
    <property type="entry name" value="P-loop containing nucleotide triphosphate hydrolases"/>
    <property type="match status" value="1"/>
</dbReference>
<comment type="caution">
    <text evidence="5">The sequence shown here is derived from an EMBL/GenBank/DDBJ whole genome shotgun (WGS) entry which is preliminary data.</text>
</comment>
<evidence type="ECO:0000256" key="1">
    <source>
        <dbReference type="ARBA" id="ARBA00022448"/>
    </source>
</evidence>
<name>A0ABP3DES7_9ACTN</name>
<keyword evidence="2" id="KW-0547">Nucleotide-binding</keyword>
<dbReference type="GO" id="GO:0005524">
    <property type="term" value="F:ATP binding"/>
    <property type="evidence" value="ECO:0007669"/>
    <property type="project" value="UniProtKB-KW"/>
</dbReference>
<evidence type="ECO:0000256" key="2">
    <source>
        <dbReference type="ARBA" id="ARBA00022741"/>
    </source>
</evidence>
<dbReference type="SMART" id="SM00382">
    <property type="entry name" value="AAA"/>
    <property type="match status" value="1"/>
</dbReference>
<protein>
    <submittedName>
        <fullName evidence="5">ABC transporter ATP-binding protein</fullName>
    </submittedName>
</protein>
<dbReference type="PANTHER" id="PTHR42788:SF13">
    <property type="entry name" value="ALIPHATIC SULFONATES IMPORT ATP-BINDING PROTEIN SSUB"/>
    <property type="match status" value="1"/>
</dbReference>
<dbReference type="PROSITE" id="PS50893">
    <property type="entry name" value="ABC_TRANSPORTER_2"/>
    <property type="match status" value="1"/>
</dbReference>
<gene>
    <name evidence="5" type="ORF">GCM10009539_13400</name>
</gene>
<evidence type="ECO:0000313" key="5">
    <source>
        <dbReference type="EMBL" id="GAA0229333.1"/>
    </source>
</evidence>
<keyword evidence="1" id="KW-0813">Transport</keyword>
<keyword evidence="3 5" id="KW-0067">ATP-binding</keyword>
<dbReference type="EMBL" id="BAAAGX010000006">
    <property type="protein sequence ID" value="GAA0229333.1"/>
    <property type="molecule type" value="Genomic_DNA"/>
</dbReference>
<accession>A0ABP3DES7</accession>
<evidence type="ECO:0000259" key="4">
    <source>
        <dbReference type="PROSITE" id="PS50893"/>
    </source>
</evidence>
<dbReference type="SUPFAM" id="SSF52540">
    <property type="entry name" value="P-loop containing nucleoside triphosphate hydrolases"/>
    <property type="match status" value="1"/>
</dbReference>
<dbReference type="InterPro" id="IPR003439">
    <property type="entry name" value="ABC_transporter-like_ATP-bd"/>
</dbReference>
<dbReference type="InterPro" id="IPR003593">
    <property type="entry name" value="AAA+_ATPase"/>
</dbReference>
<dbReference type="CDD" id="cd03293">
    <property type="entry name" value="ABC_NrtD_SsuB_transporters"/>
    <property type="match status" value="1"/>
</dbReference>
<dbReference type="InterPro" id="IPR050166">
    <property type="entry name" value="ABC_transporter_ATP-bind"/>
</dbReference>
<dbReference type="InterPro" id="IPR027417">
    <property type="entry name" value="P-loop_NTPase"/>
</dbReference>
<dbReference type="Proteomes" id="UP001500967">
    <property type="component" value="Unassembled WGS sequence"/>
</dbReference>
<organism evidence="5 6">
    <name type="scientific">Cryptosporangium japonicum</name>
    <dbReference type="NCBI Taxonomy" id="80872"/>
    <lineage>
        <taxon>Bacteria</taxon>
        <taxon>Bacillati</taxon>
        <taxon>Actinomycetota</taxon>
        <taxon>Actinomycetes</taxon>
        <taxon>Cryptosporangiales</taxon>
        <taxon>Cryptosporangiaceae</taxon>
        <taxon>Cryptosporangium</taxon>
    </lineage>
</organism>
<dbReference type="PANTHER" id="PTHR42788">
    <property type="entry name" value="TAURINE IMPORT ATP-BINDING PROTEIN-RELATED"/>
    <property type="match status" value="1"/>
</dbReference>
<dbReference type="Pfam" id="PF00005">
    <property type="entry name" value="ABC_tran"/>
    <property type="match status" value="1"/>
</dbReference>
<dbReference type="RefSeq" id="WP_344647838.1">
    <property type="nucleotide sequence ID" value="NZ_BAAAGX010000006.1"/>
</dbReference>
<reference evidence="6" key="1">
    <citation type="journal article" date="2019" name="Int. J. Syst. Evol. Microbiol.">
        <title>The Global Catalogue of Microorganisms (GCM) 10K type strain sequencing project: providing services to taxonomists for standard genome sequencing and annotation.</title>
        <authorList>
            <consortium name="The Broad Institute Genomics Platform"/>
            <consortium name="The Broad Institute Genome Sequencing Center for Infectious Disease"/>
            <person name="Wu L."/>
            <person name="Ma J."/>
        </authorList>
    </citation>
    <scope>NUCLEOTIDE SEQUENCE [LARGE SCALE GENOMIC DNA]</scope>
    <source>
        <strain evidence="6">JCM 10425</strain>
    </source>
</reference>
<sequence>MSSDPRIRLSGVEHTFEGRSGRVQALDRIDLTIEPGEFVSVVGASGCGKTTLLRLIAGFVHASTGTVEVDGECGVVFQRPSLYPWLSVAGNVEFGLKMRRVPRKERRETARRYLDLVGLGEFADAAPYELSGGMQQRCQIARVLATEPPTVLMDEPFGALDALTRENLQAELRRIAKERTVLFVTHSVEEAVLLSTRVLVMSPRPGKIVLDLPIETDPAQDLDTLRTSPAVLAATEKVRDHVQRRTPLRQA</sequence>